<dbReference type="AlphaFoldDB" id="A0A164NZA7"/>
<dbReference type="Proteomes" id="UP000076482">
    <property type="component" value="Unassembled WGS sequence"/>
</dbReference>
<proteinExistence type="predicted"/>
<accession>A0A164NZA7</accession>
<organism evidence="1 2">
    <name type="scientific">Bacillus cereus</name>
    <dbReference type="NCBI Taxonomy" id="1396"/>
    <lineage>
        <taxon>Bacteria</taxon>
        <taxon>Bacillati</taxon>
        <taxon>Bacillota</taxon>
        <taxon>Bacilli</taxon>
        <taxon>Bacillales</taxon>
        <taxon>Bacillaceae</taxon>
        <taxon>Bacillus</taxon>
        <taxon>Bacillus cereus group</taxon>
    </lineage>
</organism>
<dbReference type="EMBL" id="LJKE01000045">
    <property type="protein sequence ID" value="KZD66018.1"/>
    <property type="molecule type" value="Genomic_DNA"/>
</dbReference>
<gene>
    <name evidence="1" type="ORF">B4088_2775</name>
</gene>
<protein>
    <submittedName>
        <fullName evidence="1">Uncharacterized protein</fullName>
    </submittedName>
</protein>
<evidence type="ECO:0000313" key="2">
    <source>
        <dbReference type="Proteomes" id="UP000076482"/>
    </source>
</evidence>
<comment type="caution">
    <text evidence="1">The sequence shown here is derived from an EMBL/GenBank/DDBJ whole genome shotgun (WGS) entry which is preliminary data.</text>
</comment>
<reference evidence="1 2" key="1">
    <citation type="submission" date="2015-09" db="EMBL/GenBank/DDBJ databases">
        <title>Bacillus cereus food isolates.</title>
        <authorList>
            <person name="Boekhorst J."/>
        </authorList>
    </citation>
    <scope>NUCLEOTIDE SEQUENCE [LARGE SCALE GENOMIC DNA]</scope>
    <source>
        <strain evidence="1 2">B4088</strain>
    </source>
</reference>
<name>A0A164NZA7_BACCE</name>
<evidence type="ECO:0000313" key="1">
    <source>
        <dbReference type="EMBL" id="KZD66018.1"/>
    </source>
</evidence>
<sequence length="37" mass="4418">MKLKSTTYSTFLTLVLLLWFHKAIVNGYFMDMTQHHT</sequence>